<name>A0A5N5TGV1_9CRUS</name>
<keyword evidence="3" id="KW-1185">Reference proteome</keyword>
<organism evidence="2 3">
    <name type="scientific">Armadillidium nasatum</name>
    <dbReference type="NCBI Taxonomy" id="96803"/>
    <lineage>
        <taxon>Eukaryota</taxon>
        <taxon>Metazoa</taxon>
        <taxon>Ecdysozoa</taxon>
        <taxon>Arthropoda</taxon>
        <taxon>Crustacea</taxon>
        <taxon>Multicrustacea</taxon>
        <taxon>Malacostraca</taxon>
        <taxon>Eumalacostraca</taxon>
        <taxon>Peracarida</taxon>
        <taxon>Isopoda</taxon>
        <taxon>Oniscidea</taxon>
        <taxon>Crinocheta</taxon>
        <taxon>Armadillidiidae</taxon>
        <taxon>Armadillidium</taxon>
    </lineage>
</organism>
<protein>
    <submittedName>
        <fullName evidence="2">Uncharacterized protein</fullName>
    </submittedName>
</protein>
<reference evidence="2 3" key="1">
    <citation type="journal article" date="2019" name="PLoS Biol.">
        <title>Sex chromosomes control vertical transmission of feminizing Wolbachia symbionts in an isopod.</title>
        <authorList>
            <person name="Becking T."/>
            <person name="Chebbi M.A."/>
            <person name="Giraud I."/>
            <person name="Moumen B."/>
            <person name="Laverre T."/>
            <person name="Caubet Y."/>
            <person name="Peccoud J."/>
            <person name="Gilbert C."/>
            <person name="Cordaux R."/>
        </authorList>
    </citation>
    <scope>NUCLEOTIDE SEQUENCE [LARGE SCALE GENOMIC DNA]</scope>
    <source>
        <strain evidence="2">ANa2</strain>
        <tissue evidence="2">Whole body excluding digestive tract and cuticle</tissue>
    </source>
</reference>
<dbReference type="EMBL" id="SEYY01001216">
    <property type="protein sequence ID" value="KAB7505477.1"/>
    <property type="molecule type" value="Genomic_DNA"/>
</dbReference>
<dbReference type="Proteomes" id="UP000326759">
    <property type="component" value="Unassembled WGS sequence"/>
</dbReference>
<gene>
    <name evidence="2" type="ORF">Anas_02485</name>
</gene>
<keyword evidence="1" id="KW-0812">Transmembrane</keyword>
<proteinExistence type="predicted"/>
<sequence length="106" mass="12101">MKDAFNFYYFRGEYKMSLAKSELSSTQMQKILLSDKTVCCNFLVFTVVTLMSCIYTFIMGVHFIGFCTFLIAKFGGKMLAIAMSRISASVKLLIYTLGQFQSSTFW</sequence>
<keyword evidence="1" id="KW-1133">Transmembrane helix</keyword>
<keyword evidence="1" id="KW-0472">Membrane</keyword>
<evidence type="ECO:0000313" key="2">
    <source>
        <dbReference type="EMBL" id="KAB7505477.1"/>
    </source>
</evidence>
<dbReference type="AlphaFoldDB" id="A0A5N5TGV1"/>
<evidence type="ECO:0000313" key="3">
    <source>
        <dbReference type="Proteomes" id="UP000326759"/>
    </source>
</evidence>
<feature type="transmembrane region" description="Helical" evidence="1">
    <location>
        <begin position="42"/>
        <end position="71"/>
    </location>
</feature>
<comment type="caution">
    <text evidence="2">The sequence shown here is derived from an EMBL/GenBank/DDBJ whole genome shotgun (WGS) entry which is preliminary data.</text>
</comment>
<accession>A0A5N5TGV1</accession>
<evidence type="ECO:0000256" key="1">
    <source>
        <dbReference type="SAM" id="Phobius"/>
    </source>
</evidence>